<feature type="chain" id="PRO_5032628262" evidence="1">
    <location>
        <begin position="27"/>
        <end position="445"/>
    </location>
</feature>
<dbReference type="RefSeq" id="WP_182532333.1">
    <property type="nucleotide sequence ID" value="NZ_JACGXL010000006.1"/>
</dbReference>
<sequence length="445" mass="45883">MSSRRPSKLRFVFIVALAYAAGDAHAVDGALDPTFGTGGVARVGLAGTALQAVAARPDGRIVACGTWDGESTGSKIVVFQLLADGTPDREFGADGMRLIIATSEPALCTGIALQPDGRVIVSGRSMETMSPPSWSAVRIVARLTPNGAFDPTFAGGTGIHTSHSGYANALALQRDGKILVAGYGATFITSLAADFQVMRLLPDGSMDTTFGYSGVAIAGLAVFFDRNIATAIAVDQEGRAVIAGTSTITGANHGRMAAVRFQPDGRLDTTFGTGGEMLGPPDSEGLSIAVQRNGALALSGSVRDFSDTIAMAMRVLDDGSIDTGFGDIGVTRLRWTEGTRQWSTVGAAVTIQQDDRIVVAGSAHLLERFGLLGRLDGSGRLDPTFGVSGMETIDADHIVDPPSSFTAVALSSGRIVAAGSAADGNGNYVGAIARFESDLIFADGF</sequence>
<comment type="caution">
    <text evidence="2">The sequence shown here is derived from an EMBL/GenBank/DDBJ whole genome shotgun (WGS) entry which is preliminary data.</text>
</comment>
<dbReference type="GO" id="GO:0043161">
    <property type="term" value="P:proteasome-mediated ubiquitin-dependent protein catabolic process"/>
    <property type="evidence" value="ECO:0007669"/>
    <property type="project" value="TreeGrafter"/>
</dbReference>
<evidence type="ECO:0000313" key="3">
    <source>
        <dbReference type="Proteomes" id="UP000550401"/>
    </source>
</evidence>
<keyword evidence="1" id="KW-0732">Signal</keyword>
<dbReference type="InterPro" id="IPR013431">
    <property type="entry name" value="Delta_60_rpt"/>
</dbReference>
<dbReference type="Pfam" id="PF17164">
    <property type="entry name" value="DUF5122"/>
    <property type="match status" value="5"/>
</dbReference>
<dbReference type="PANTHER" id="PTHR24104:SF25">
    <property type="entry name" value="PROTEIN LIN-41"/>
    <property type="match status" value="1"/>
</dbReference>
<keyword evidence="3" id="KW-1185">Reference proteome</keyword>
<name>A0A839EZQ5_9GAMM</name>
<protein>
    <submittedName>
        <fullName evidence="2">Putative delta-60 repeat protein</fullName>
    </submittedName>
</protein>
<evidence type="ECO:0000256" key="1">
    <source>
        <dbReference type="SAM" id="SignalP"/>
    </source>
</evidence>
<dbReference type="Proteomes" id="UP000550401">
    <property type="component" value="Unassembled WGS sequence"/>
</dbReference>
<gene>
    <name evidence="2" type="ORF">FHW12_003538</name>
</gene>
<accession>A0A839EZQ5</accession>
<reference evidence="2 3" key="1">
    <citation type="submission" date="2020-07" db="EMBL/GenBank/DDBJ databases">
        <title>Genomic Encyclopedia of Type Strains, Phase IV (KMG-V): Genome sequencing to study the core and pangenomes of soil and plant-associated prokaryotes.</title>
        <authorList>
            <person name="Whitman W."/>
        </authorList>
    </citation>
    <scope>NUCLEOTIDE SEQUENCE [LARGE SCALE GENOMIC DNA]</scope>
    <source>
        <strain evidence="2 3">RH2WT43</strain>
    </source>
</reference>
<evidence type="ECO:0000313" key="2">
    <source>
        <dbReference type="EMBL" id="MBA8889295.1"/>
    </source>
</evidence>
<dbReference type="EMBL" id="JACGXL010000006">
    <property type="protein sequence ID" value="MBA8889295.1"/>
    <property type="molecule type" value="Genomic_DNA"/>
</dbReference>
<dbReference type="Gene3D" id="2.80.10.50">
    <property type="match status" value="2"/>
</dbReference>
<organism evidence="2 3">
    <name type="scientific">Dokdonella fugitiva</name>
    <dbReference type="NCBI Taxonomy" id="328517"/>
    <lineage>
        <taxon>Bacteria</taxon>
        <taxon>Pseudomonadati</taxon>
        <taxon>Pseudomonadota</taxon>
        <taxon>Gammaproteobacteria</taxon>
        <taxon>Lysobacterales</taxon>
        <taxon>Rhodanobacteraceae</taxon>
        <taxon>Dokdonella</taxon>
    </lineage>
</organism>
<dbReference type="AlphaFoldDB" id="A0A839EZQ5"/>
<proteinExistence type="predicted"/>
<dbReference type="GO" id="GO:0000209">
    <property type="term" value="P:protein polyubiquitination"/>
    <property type="evidence" value="ECO:0007669"/>
    <property type="project" value="TreeGrafter"/>
</dbReference>
<feature type="signal peptide" evidence="1">
    <location>
        <begin position="1"/>
        <end position="26"/>
    </location>
</feature>
<dbReference type="InterPro" id="IPR050952">
    <property type="entry name" value="TRIM-NHL_E3_ligases"/>
</dbReference>
<dbReference type="SUPFAM" id="SSF63829">
    <property type="entry name" value="Calcium-dependent phosphotriesterase"/>
    <property type="match status" value="1"/>
</dbReference>
<dbReference type="PANTHER" id="PTHR24104">
    <property type="entry name" value="E3 UBIQUITIN-PROTEIN LIGASE NHLRC1-RELATED"/>
    <property type="match status" value="1"/>
</dbReference>
<dbReference type="GO" id="GO:0008270">
    <property type="term" value="F:zinc ion binding"/>
    <property type="evidence" value="ECO:0007669"/>
    <property type="project" value="UniProtKB-KW"/>
</dbReference>
<dbReference type="GO" id="GO:0061630">
    <property type="term" value="F:ubiquitin protein ligase activity"/>
    <property type="evidence" value="ECO:0007669"/>
    <property type="project" value="TreeGrafter"/>
</dbReference>
<dbReference type="NCBIfam" id="TIGR02608">
    <property type="entry name" value="delta_60_rpt"/>
    <property type="match status" value="6"/>
</dbReference>